<comment type="caution">
    <text evidence="2">The sequence shown here is derived from an EMBL/GenBank/DDBJ whole genome shotgun (WGS) entry which is preliminary data.</text>
</comment>
<reference evidence="3" key="1">
    <citation type="submission" date="2018-12" db="EMBL/GenBank/DDBJ databases">
        <title>Tengunoibacter tsumagoiensis gen. nov., sp. nov., Dictyobacter kobayashii sp. nov., D. alpinus sp. nov., and D. joshuensis sp. nov. and description of Dictyobacteraceae fam. nov. within the order Ktedonobacterales isolated from Tengu-no-mugimeshi.</title>
        <authorList>
            <person name="Wang C.M."/>
            <person name="Zheng Y."/>
            <person name="Sakai Y."/>
            <person name="Toyoda A."/>
            <person name="Minakuchi Y."/>
            <person name="Abe K."/>
            <person name="Yokota A."/>
            <person name="Yabe S."/>
        </authorList>
    </citation>
    <scope>NUCLEOTIDE SEQUENCE [LARGE SCALE GENOMIC DNA]</scope>
    <source>
        <strain evidence="3">S-27</strain>
    </source>
</reference>
<gene>
    <name evidence="2" type="ORF">KDAU_48830</name>
</gene>
<evidence type="ECO:0000313" key="3">
    <source>
        <dbReference type="Proteomes" id="UP000287224"/>
    </source>
</evidence>
<name>A0A401ZL65_9CHLR</name>
<dbReference type="EMBL" id="BIFQ01000001">
    <property type="protein sequence ID" value="GCE07554.1"/>
    <property type="molecule type" value="Genomic_DNA"/>
</dbReference>
<accession>A0A401ZL65</accession>
<dbReference type="Proteomes" id="UP000287224">
    <property type="component" value="Unassembled WGS sequence"/>
</dbReference>
<proteinExistence type="predicted"/>
<keyword evidence="3" id="KW-1185">Reference proteome</keyword>
<organism evidence="2 3">
    <name type="scientific">Dictyobacter aurantiacus</name>
    <dbReference type="NCBI Taxonomy" id="1936993"/>
    <lineage>
        <taxon>Bacteria</taxon>
        <taxon>Bacillati</taxon>
        <taxon>Chloroflexota</taxon>
        <taxon>Ktedonobacteria</taxon>
        <taxon>Ktedonobacterales</taxon>
        <taxon>Dictyobacteraceae</taxon>
        <taxon>Dictyobacter</taxon>
    </lineage>
</organism>
<protein>
    <submittedName>
        <fullName evidence="2">Uncharacterized protein</fullName>
    </submittedName>
</protein>
<dbReference type="AlphaFoldDB" id="A0A401ZL65"/>
<sequence>MGSFLHQHEDKPNLSAKGQHKPVRATRLETYRHDSSTLKTIASQAPEVNYLIDTIVFLLKLADGRVDLYSMF</sequence>
<feature type="compositionally biased region" description="Basic and acidic residues" evidence="1">
    <location>
        <begin position="1"/>
        <end position="12"/>
    </location>
</feature>
<feature type="region of interest" description="Disordered" evidence="1">
    <location>
        <begin position="1"/>
        <end position="24"/>
    </location>
</feature>
<evidence type="ECO:0000256" key="1">
    <source>
        <dbReference type="SAM" id="MobiDB-lite"/>
    </source>
</evidence>
<evidence type="ECO:0000313" key="2">
    <source>
        <dbReference type="EMBL" id="GCE07554.1"/>
    </source>
</evidence>